<sequence length="200" mass="22501">MDIISYSAGSKASSLEKRIRSKTLGIGVEGDYLNIDERIRSIEKVIDGINSKANQLILNDTINIMKAHAKLNTIAKTSRYRMQNMIFDDFIDASGIDKLKSYGYFYSSSMGYVRPSGSNCTIETITETSETYPNKAILTVEVSGSEQSSYLISRDNGDTWEEILPDKLFYFDDKISPKGNKIRIKIKLKSTLLSYGLTWS</sequence>
<proteinExistence type="predicted"/>
<comment type="caution">
    <text evidence="1">The sequence shown here is derived from an EMBL/GenBank/DDBJ whole genome shotgun (WGS) entry which is preliminary data.</text>
</comment>
<dbReference type="Proteomes" id="UP000665181">
    <property type="component" value="Unassembled WGS sequence"/>
</dbReference>
<accession>A0A8I1WDL9</accession>
<organism evidence="1 2">
    <name type="scientific">Bacillus subtilis</name>
    <dbReference type="NCBI Taxonomy" id="1423"/>
    <lineage>
        <taxon>Bacteria</taxon>
        <taxon>Bacillati</taxon>
        <taxon>Bacillota</taxon>
        <taxon>Bacilli</taxon>
        <taxon>Bacillales</taxon>
        <taxon>Bacillaceae</taxon>
        <taxon>Bacillus</taxon>
    </lineage>
</organism>
<protein>
    <submittedName>
        <fullName evidence="1">Uncharacterized protein</fullName>
    </submittedName>
</protein>
<reference evidence="1" key="1">
    <citation type="submission" date="2021-03" db="EMBL/GenBank/DDBJ databases">
        <title>Isolation of Bacillus subtilis from fermented food sample.</title>
        <authorList>
            <person name="Lakshmanan V."/>
            <person name="Athira K."/>
            <person name="Rajagopal K."/>
        </authorList>
    </citation>
    <scope>NUCLEOTIDE SEQUENCE</scope>
    <source>
        <strain evidence="1">S1</strain>
    </source>
</reference>
<evidence type="ECO:0000313" key="2">
    <source>
        <dbReference type="Proteomes" id="UP000665181"/>
    </source>
</evidence>
<name>A0A8I1WDL9_BACIU</name>
<gene>
    <name evidence="1" type="ORF">J5227_08185</name>
</gene>
<dbReference type="RefSeq" id="WP_163190199.1">
    <property type="nucleotide sequence ID" value="NZ_JAGFPW010000005.1"/>
</dbReference>
<dbReference type="EMBL" id="JAGFPW010000005">
    <property type="protein sequence ID" value="MBO3794286.1"/>
    <property type="molecule type" value="Genomic_DNA"/>
</dbReference>
<dbReference type="AlphaFoldDB" id="A0A8I1WDL9"/>
<evidence type="ECO:0000313" key="1">
    <source>
        <dbReference type="EMBL" id="MBO3794286.1"/>
    </source>
</evidence>